<gene>
    <name evidence="2" type="ORF">K443DRAFT_4196</name>
</gene>
<dbReference type="EMBL" id="KN838564">
    <property type="protein sequence ID" value="KIK05014.1"/>
    <property type="molecule type" value="Genomic_DNA"/>
</dbReference>
<dbReference type="Pfam" id="PF17667">
    <property type="entry name" value="Pkinase_fungal"/>
    <property type="match status" value="1"/>
</dbReference>
<evidence type="ECO:0000313" key="3">
    <source>
        <dbReference type="Proteomes" id="UP000054477"/>
    </source>
</evidence>
<accession>A0A0C9XTN7</accession>
<evidence type="ECO:0000259" key="1">
    <source>
        <dbReference type="Pfam" id="PF17667"/>
    </source>
</evidence>
<proteinExistence type="predicted"/>
<protein>
    <recommendedName>
        <fullName evidence="1">Fungal-type protein kinase domain-containing protein</fullName>
    </recommendedName>
</protein>
<dbReference type="OrthoDB" id="5569250at2759"/>
<reference evidence="2 3" key="1">
    <citation type="submission" date="2014-04" db="EMBL/GenBank/DDBJ databases">
        <authorList>
            <consortium name="DOE Joint Genome Institute"/>
            <person name="Kuo A."/>
            <person name="Kohler A."/>
            <person name="Nagy L.G."/>
            <person name="Floudas D."/>
            <person name="Copeland A."/>
            <person name="Barry K.W."/>
            <person name="Cichocki N."/>
            <person name="Veneault-Fourrey C."/>
            <person name="LaButti K."/>
            <person name="Lindquist E.A."/>
            <person name="Lipzen A."/>
            <person name="Lundell T."/>
            <person name="Morin E."/>
            <person name="Murat C."/>
            <person name="Sun H."/>
            <person name="Tunlid A."/>
            <person name="Henrissat B."/>
            <person name="Grigoriev I.V."/>
            <person name="Hibbett D.S."/>
            <person name="Martin F."/>
            <person name="Nordberg H.P."/>
            <person name="Cantor M.N."/>
            <person name="Hua S.X."/>
        </authorList>
    </citation>
    <scope>NUCLEOTIDE SEQUENCE [LARGE SCALE GENOMIC DNA]</scope>
    <source>
        <strain evidence="2 3">LaAM-08-1</strain>
    </source>
</reference>
<evidence type="ECO:0000313" key="2">
    <source>
        <dbReference type="EMBL" id="KIK05014.1"/>
    </source>
</evidence>
<dbReference type="STRING" id="1095629.A0A0C9XTN7"/>
<dbReference type="PANTHER" id="PTHR38248:SF2">
    <property type="entry name" value="FUNK1 11"/>
    <property type="match status" value="1"/>
</dbReference>
<dbReference type="PANTHER" id="PTHR38248">
    <property type="entry name" value="FUNK1 6"/>
    <property type="match status" value="1"/>
</dbReference>
<dbReference type="InterPro" id="IPR040976">
    <property type="entry name" value="Pkinase_fungal"/>
</dbReference>
<name>A0A0C9XTN7_9AGAR</name>
<organism evidence="2 3">
    <name type="scientific">Laccaria amethystina LaAM-08-1</name>
    <dbReference type="NCBI Taxonomy" id="1095629"/>
    <lineage>
        <taxon>Eukaryota</taxon>
        <taxon>Fungi</taxon>
        <taxon>Dikarya</taxon>
        <taxon>Basidiomycota</taxon>
        <taxon>Agaricomycotina</taxon>
        <taxon>Agaricomycetes</taxon>
        <taxon>Agaricomycetidae</taxon>
        <taxon>Agaricales</taxon>
        <taxon>Agaricineae</taxon>
        <taxon>Hydnangiaceae</taxon>
        <taxon>Laccaria</taxon>
    </lineage>
</organism>
<keyword evidence="3" id="KW-1185">Reference proteome</keyword>
<feature type="domain" description="Fungal-type protein kinase" evidence="1">
    <location>
        <begin position="11"/>
        <end position="180"/>
    </location>
</feature>
<sequence>MASAAASTSRLRQETFFKDWQQKVDHQPKCLHLPWTRVEAKRRSEIRSVERHIRVILSKPRRFLWESGSIEGFKQAFLDCVECHYHTWKEGRILRRNLSDADLMVNFVNNPKESSRQVQGIITDWDIASKHGDDGDVIASAALHQITTPFMTCDLLNENLAWSHCYRHELESLFYILLWAAVHYDLENRLRYRTAVNKGQVLPALSQWTGKYMRLHKLVFILDDVEKHKIFSHIGLEFKTIETDWLEPLSELFRQAYRKQLGWNPKLNPNYNHATCNGMMTFESFMAAMRATPCGILGVAESIPL</sequence>
<dbReference type="AlphaFoldDB" id="A0A0C9XTN7"/>
<dbReference type="HOGENOM" id="CLU_912363_0_0_1"/>
<dbReference type="Proteomes" id="UP000054477">
    <property type="component" value="Unassembled WGS sequence"/>
</dbReference>
<reference evidence="3" key="2">
    <citation type="submission" date="2015-01" db="EMBL/GenBank/DDBJ databases">
        <title>Evolutionary Origins and Diversification of the Mycorrhizal Mutualists.</title>
        <authorList>
            <consortium name="DOE Joint Genome Institute"/>
            <consortium name="Mycorrhizal Genomics Consortium"/>
            <person name="Kohler A."/>
            <person name="Kuo A."/>
            <person name="Nagy L.G."/>
            <person name="Floudas D."/>
            <person name="Copeland A."/>
            <person name="Barry K.W."/>
            <person name="Cichocki N."/>
            <person name="Veneault-Fourrey C."/>
            <person name="LaButti K."/>
            <person name="Lindquist E.A."/>
            <person name="Lipzen A."/>
            <person name="Lundell T."/>
            <person name="Morin E."/>
            <person name="Murat C."/>
            <person name="Riley R."/>
            <person name="Ohm R."/>
            <person name="Sun H."/>
            <person name="Tunlid A."/>
            <person name="Henrissat B."/>
            <person name="Grigoriev I.V."/>
            <person name="Hibbett D.S."/>
            <person name="Martin F."/>
        </authorList>
    </citation>
    <scope>NUCLEOTIDE SEQUENCE [LARGE SCALE GENOMIC DNA]</scope>
    <source>
        <strain evidence="3">LaAM-08-1</strain>
    </source>
</reference>